<dbReference type="EMBL" id="JANTHX010000007">
    <property type="protein sequence ID" value="MCS0499740.1"/>
    <property type="molecule type" value="Genomic_DNA"/>
</dbReference>
<evidence type="ECO:0000259" key="6">
    <source>
        <dbReference type="PROSITE" id="PS51387"/>
    </source>
</evidence>
<comment type="caution">
    <text evidence="7">The sequence shown here is derived from an EMBL/GenBank/DDBJ whole genome shotgun (WGS) entry which is preliminary data.</text>
</comment>
<evidence type="ECO:0000256" key="4">
    <source>
        <dbReference type="ARBA" id="ARBA00022827"/>
    </source>
</evidence>
<dbReference type="SUPFAM" id="SSF51679">
    <property type="entry name" value="Bacterial luciferase-like"/>
    <property type="match status" value="1"/>
</dbReference>
<gene>
    <name evidence="7" type="ORF">NUH29_09290</name>
</gene>
<organism evidence="7 8">
    <name type="scientific">Protaetiibacter mangrovi</name>
    <dbReference type="NCBI Taxonomy" id="2970926"/>
    <lineage>
        <taxon>Bacteria</taxon>
        <taxon>Bacillati</taxon>
        <taxon>Actinomycetota</taxon>
        <taxon>Actinomycetes</taxon>
        <taxon>Micrococcales</taxon>
        <taxon>Microbacteriaceae</taxon>
        <taxon>Protaetiibacter</taxon>
    </lineage>
</organism>
<dbReference type="Proteomes" id="UP001205337">
    <property type="component" value="Unassembled WGS sequence"/>
</dbReference>
<dbReference type="Gene3D" id="3.30.43.10">
    <property type="entry name" value="Uridine Diphospho-n-acetylenolpyruvylglucosamine Reductase, domain 2"/>
    <property type="match status" value="1"/>
</dbReference>
<dbReference type="Gene3D" id="3.40.462.20">
    <property type="match status" value="1"/>
</dbReference>
<dbReference type="InterPro" id="IPR016166">
    <property type="entry name" value="FAD-bd_PCMH"/>
</dbReference>
<dbReference type="PANTHER" id="PTHR42973:SF39">
    <property type="entry name" value="FAD-BINDING PCMH-TYPE DOMAIN-CONTAINING PROTEIN"/>
    <property type="match status" value="1"/>
</dbReference>
<comment type="cofactor">
    <cofactor evidence="1">
        <name>FAD</name>
        <dbReference type="ChEBI" id="CHEBI:57692"/>
    </cofactor>
</comment>
<keyword evidence="5" id="KW-0560">Oxidoreductase</keyword>
<reference evidence="7 8" key="1">
    <citation type="submission" date="2022-08" db="EMBL/GenBank/DDBJ databases">
        <authorList>
            <person name="Li F."/>
        </authorList>
    </citation>
    <scope>NUCLEOTIDE SEQUENCE [LARGE SCALE GENOMIC DNA]</scope>
    <source>
        <strain evidence="7 8">10F1B-8-1</strain>
    </source>
</reference>
<dbReference type="InterPro" id="IPR016167">
    <property type="entry name" value="FAD-bd_PCMH_sub1"/>
</dbReference>
<dbReference type="Gene3D" id="3.30.465.10">
    <property type="match status" value="1"/>
</dbReference>
<dbReference type="InterPro" id="IPR011251">
    <property type="entry name" value="Luciferase-like_dom"/>
</dbReference>
<name>A0ABT1ZGA5_9MICO</name>
<dbReference type="PANTHER" id="PTHR42973">
    <property type="entry name" value="BINDING OXIDOREDUCTASE, PUTATIVE (AFU_ORTHOLOGUE AFUA_1G17690)-RELATED"/>
    <property type="match status" value="1"/>
</dbReference>
<feature type="domain" description="FAD-binding PCMH-type" evidence="6">
    <location>
        <begin position="348"/>
        <end position="521"/>
    </location>
</feature>
<evidence type="ECO:0000256" key="5">
    <source>
        <dbReference type="ARBA" id="ARBA00023002"/>
    </source>
</evidence>
<dbReference type="RefSeq" id="WP_258798810.1">
    <property type="nucleotide sequence ID" value="NZ_JANTHX010000007.1"/>
</dbReference>
<evidence type="ECO:0000313" key="7">
    <source>
        <dbReference type="EMBL" id="MCS0499740.1"/>
    </source>
</evidence>
<dbReference type="InterPro" id="IPR016169">
    <property type="entry name" value="FAD-bd_PCMH_sub2"/>
</dbReference>
<keyword evidence="3" id="KW-0285">Flavoprotein</keyword>
<dbReference type="Pfam" id="PF00296">
    <property type="entry name" value="Bac_luciferase"/>
    <property type="match status" value="1"/>
</dbReference>
<dbReference type="InterPro" id="IPR036661">
    <property type="entry name" value="Luciferase-like_sf"/>
</dbReference>
<dbReference type="PROSITE" id="PS51387">
    <property type="entry name" value="FAD_PCMH"/>
    <property type="match status" value="1"/>
</dbReference>
<evidence type="ECO:0000256" key="2">
    <source>
        <dbReference type="ARBA" id="ARBA00005466"/>
    </source>
</evidence>
<dbReference type="Pfam" id="PF01565">
    <property type="entry name" value="FAD_binding_4"/>
    <property type="match status" value="1"/>
</dbReference>
<dbReference type="InterPro" id="IPR050416">
    <property type="entry name" value="FAD-linked_Oxidoreductase"/>
</dbReference>
<protein>
    <submittedName>
        <fullName evidence="7">LLM class flavin-dependent oxidoreductase</fullName>
    </submittedName>
</protein>
<keyword evidence="4" id="KW-0274">FAD</keyword>
<evidence type="ECO:0000256" key="3">
    <source>
        <dbReference type="ARBA" id="ARBA00022630"/>
    </source>
</evidence>
<dbReference type="SUPFAM" id="SSF56176">
    <property type="entry name" value="FAD-binding/transporter-associated domain-like"/>
    <property type="match status" value="1"/>
</dbReference>
<evidence type="ECO:0000256" key="1">
    <source>
        <dbReference type="ARBA" id="ARBA00001974"/>
    </source>
</evidence>
<keyword evidence="8" id="KW-1185">Reference proteome</keyword>
<dbReference type="CDD" id="cd01097">
    <property type="entry name" value="Tetrahydromethanopterin_reductase"/>
    <property type="match status" value="1"/>
</dbReference>
<dbReference type="Gene3D" id="3.20.20.30">
    <property type="entry name" value="Luciferase-like domain"/>
    <property type="match status" value="1"/>
</dbReference>
<dbReference type="InterPro" id="IPR006094">
    <property type="entry name" value="Oxid_FAD_bind_N"/>
</dbReference>
<proteinExistence type="inferred from homology"/>
<accession>A0ABT1ZGA5</accession>
<comment type="similarity">
    <text evidence="2">Belongs to the oxygen-dependent FAD-linked oxidoreductase family.</text>
</comment>
<sequence>MPDYGHPLRFGTFITPTAARPDAPVALARLAEELGYDLVTFQDHPYQPAFLDTWTLLSWVAAQTSSIHVAANVHNLPLRPPAVLARSAASLDLLSGGRFELGLGAGGFVDPIVAMGGPRRTPGENVSALEEALPIIRGLWDVDERGGLRVDGEFYRVDGAKRGPAPAHDIPIWIGALKPRMLRLIGRSGDGWLPSWAYLGEGGLAAGNAVIDAAAESAGRDPREIRRLLNIGGRFHDDEAGFLQGPPASWVEQLLPLVVDDGVSTLILASDDPAALETFATEVAPGLRARVAQARTAGGVAVSDRVRPASALAARAAGIDYDALPDSLAANAVEPGDREYRRVRSTYMRGGSPGLVLRPRGVEEVVQAIAVAREHRHLPLGIRSGSHGISGRSTNDGGLVIDVSALRGIEVLDEDARLVRVGPGARWQDVAAALAPYGWVITSGDYGGVGVGGLATAGGVGYFAREHGLTIDAMRAAELVLADGSVVRVDAGHDPELFWGVRGAGANLGIATAFEFEAAEAGDVGWAQLAFDASDTAAFLAGWGETMESAPRDVSGEIILGAPRGGRSTAMALLLVDSSDPDTILERLQPFAELAPLLEQSIVVAPYAAVIANAPGESNGGHGAPVARGGLVEHLTPELADELARMLQSGRVHFFQIRAVGGAVSDVPEDATAYAHRSANFSLAAISGDADWLNATWDALEHHILGVYLSFEADPRGDRVERAFPPETLARIRALKSRVDPDGLFRDNFFVEG</sequence>
<evidence type="ECO:0000313" key="8">
    <source>
        <dbReference type="Proteomes" id="UP001205337"/>
    </source>
</evidence>
<dbReference type="InterPro" id="IPR036318">
    <property type="entry name" value="FAD-bd_PCMH-like_sf"/>
</dbReference>